<keyword evidence="11 14" id="KW-0503">Monooxygenase</keyword>
<protein>
    <submittedName>
        <fullName evidence="15">Cytochrome P450</fullName>
    </submittedName>
</protein>
<dbReference type="InterPro" id="IPR002401">
    <property type="entry name" value="Cyt_P450_E_grp-I"/>
</dbReference>
<dbReference type="PRINTS" id="PR00385">
    <property type="entry name" value="P450"/>
</dbReference>
<keyword evidence="8" id="KW-1133">Transmembrane helix</keyword>
<evidence type="ECO:0000256" key="14">
    <source>
        <dbReference type="RuleBase" id="RU000461"/>
    </source>
</evidence>
<dbReference type="InterPro" id="IPR050364">
    <property type="entry name" value="Cytochrome_P450_fung"/>
</dbReference>
<evidence type="ECO:0000256" key="2">
    <source>
        <dbReference type="ARBA" id="ARBA00004167"/>
    </source>
</evidence>
<name>A0A1B7MIZ1_9AGAM</name>
<dbReference type="PANTHER" id="PTHR46300">
    <property type="entry name" value="P450, PUTATIVE (EUROFUNG)-RELATED-RELATED"/>
    <property type="match status" value="1"/>
</dbReference>
<dbReference type="InParanoid" id="A0A1B7MIZ1"/>
<comment type="cofactor">
    <cofactor evidence="1 13">
        <name>heme</name>
        <dbReference type="ChEBI" id="CHEBI:30413"/>
    </cofactor>
</comment>
<comment type="subcellular location">
    <subcellularLocation>
        <location evidence="2">Membrane</location>
        <topology evidence="2">Single-pass membrane protein</topology>
    </subcellularLocation>
</comment>
<evidence type="ECO:0000256" key="7">
    <source>
        <dbReference type="ARBA" id="ARBA00022723"/>
    </source>
</evidence>
<comment type="similarity">
    <text evidence="4 14">Belongs to the cytochrome P450 family.</text>
</comment>
<evidence type="ECO:0000256" key="10">
    <source>
        <dbReference type="ARBA" id="ARBA00023004"/>
    </source>
</evidence>
<dbReference type="EMBL" id="KV448970">
    <property type="protein sequence ID" value="OAX32577.1"/>
    <property type="molecule type" value="Genomic_DNA"/>
</dbReference>
<keyword evidence="9 14" id="KW-0560">Oxidoreductase</keyword>
<dbReference type="Gene3D" id="1.10.630.10">
    <property type="entry name" value="Cytochrome P450"/>
    <property type="match status" value="1"/>
</dbReference>
<dbReference type="Pfam" id="PF00067">
    <property type="entry name" value="p450"/>
    <property type="match status" value="1"/>
</dbReference>
<feature type="binding site" description="axial binding residue" evidence="13">
    <location>
        <position position="168"/>
    </location>
    <ligand>
        <name>heme</name>
        <dbReference type="ChEBI" id="CHEBI:30413"/>
    </ligand>
    <ligandPart>
        <name>Fe</name>
        <dbReference type="ChEBI" id="CHEBI:18248"/>
    </ligandPart>
</feature>
<organism evidence="15 16">
    <name type="scientific">Rhizopogon vinicolor AM-OR11-026</name>
    <dbReference type="NCBI Taxonomy" id="1314800"/>
    <lineage>
        <taxon>Eukaryota</taxon>
        <taxon>Fungi</taxon>
        <taxon>Dikarya</taxon>
        <taxon>Basidiomycota</taxon>
        <taxon>Agaricomycotina</taxon>
        <taxon>Agaricomycetes</taxon>
        <taxon>Agaricomycetidae</taxon>
        <taxon>Boletales</taxon>
        <taxon>Suillineae</taxon>
        <taxon>Rhizopogonaceae</taxon>
        <taxon>Rhizopogon</taxon>
    </lineage>
</organism>
<evidence type="ECO:0000256" key="6">
    <source>
        <dbReference type="ARBA" id="ARBA00022692"/>
    </source>
</evidence>
<dbReference type="AlphaFoldDB" id="A0A1B7MIZ1"/>
<sequence length="237" mass="26606">MQRMEKQDEEFKPVFENALKKAATTALVGAYETTTSTLMFFFLAMVLYPDVQKRAQVVIDSVIGTDRLPTFEDRASLPYIDAVLRETLRWQPILPLGTPHATSSADVYNGYFIPKGATIMSNTWAISRDEKRYPDACNFMPERFLDVNGALTDDDPAEYVFGFGRRRCPGRHTADASVWSAIVTMLATLDISSAKDDNGNVINFTPKFTTGITRHPVFFPCNISTRPHIHSELLDVV</sequence>
<dbReference type="GO" id="GO:0020037">
    <property type="term" value="F:heme binding"/>
    <property type="evidence" value="ECO:0007669"/>
    <property type="project" value="InterPro"/>
</dbReference>
<dbReference type="GO" id="GO:0016705">
    <property type="term" value="F:oxidoreductase activity, acting on paired donors, with incorporation or reduction of molecular oxygen"/>
    <property type="evidence" value="ECO:0007669"/>
    <property type="project" value="InterPro"/>
</dbReference>
<evidence type="ECO:0000256" key="3">
    <source>
        <dbReference type="ARBA" id="ARBA00005179"/>
    </source>
</evidence>
<keyword evidence="16" id="KW-1185">Reference proteome</keyword>
<dbReference type="InterPro" id="IPR017972">
    <property type="entry name" value="Cyt_P450_CS"/>
</dbReference>
<keyword evidence="10 13" id="KW-0408">Iron</keyword>
<evidence type="ECO:0000256" key="12">
    <source>
        <dbReference type="ARBA" id="ARBA00023136"/>
    </source>
</evidence>
<accession>A0A1B7MIZ1</accession>
<evidence type="ECO:0000256" key="4">
    <source>
        <dbReference type="ARBA" id="ARBA00010617"/>
    </source>
</evidence>
<dbReference type="InterPro" id="IPR036396">
    <property type="entry name" value="Cyt_P450_sf"/>
</dbReference>
<proteinExistence type="inferred from homology"/>
<evidence type="ECO:0000256" key="8">
    <source>
        <dbReference type="ARBA" id="ARBA00022989"/>
    </source>
</evidence>
<dbReference type="SUPFAM" id="SSF48264">
    <property type="entry name" value="Cytochrome P450"/>
    <property type="match status" value="1"/>
</dbReference>
<keyword evidence="6" id="KW-0812">Transmembrane</keyword>
<evidence type="ECO:0000256" key="11">
    <source>
        <dbReference type="ARBA" id="ARBA00023033"/>
    </source>
</evidence>
<keyword evidence="7 13" id="KW-0479">Metal-binding</keyword>
<dbReference type="Proteomes" id="UP000092154">
    <property type="component" value="Unassembled WGS sequence"/>
</dbReference>
<evidence type="ECO:0000313" key="16">
    <source>
        <dbReference type="Proteomes" id="UP000092154"/>
    </source>
</evidence>
<evidence type="ECO:0000256" key="5">
    <source>
        <dbReference type="ARBA" id="ARBA00022617"/>
    </source>
</evidence>
<reference evidence="15 16" key="1">
    <citation type="submission" date="2016-06" db="EMBL/GenBank/DDBJ databases">
        <title>Comparative genomics of the ectomycorrhizal sister species Rhizopogon vinicolor and Rhizopogon vesiculosus (Basidiomycota: Boletales) reveals a divergence of the mating type B locus.</title>
        <authorList>
            <consortium name="DOE Joint Genome Institute"/>
            <person name="Mujic A.B."/>
            <person name="Kuo A."/>
            <person name="Tritt A."/>
            <person name="Lipzen A."/>
            <person name="Chen C."/>
            <person name="Johnson J."/>
            <person name="Sharma A."/>
            <person name="Barry K."/>
            <person name="Grigoriev I.V."/>
            <person name="Spatafora J.W."/>
        </authorList>
    </citation>
    <scope>NUCLEOTIDE SEQUENCE [LARGE SCALE GENOMIC DNA]</scope>
    <source>
        <strain evidence="15 16">AM-OR11-026</strain>
    </source>
</reference>
<dbReference type="GO" id="GO:0005506">
    <property type="term" value="F:iron ion binding"/>
    <property type="evidence" value="ECO:0007669"/>
    <property type="project" value="InterPro"/>
</dbReference>
<dbReference type="InterPro" id="IPR001128">
    <property type="entry name" value="Cyt_P450"/>
</dbReference>
<dbReference type="GO" id="GO:0016020">
    <property type="term" value="C:membrane"/>
    <property type="evidence" value="ECO:0007669"/>
    <property type="project" value="UniProtKB-SubCell"/>
</dbReference>
<dbReference type="OrthoDB" id="2789670at2759"/>
<dbReference type="PROSITE" id="PS00086">
    <property type="entry name" value="CYTOCHROME_P450"/>
    <property type="match status" value="1"/>
</dbReference>
<comment type="pathway">
    <text evidence="3">Secondary metabolite biosynthesis.</text>
</comment>
<keyword evidence="12" id="KW-0472">Membrane</keyword>
<evidence type="ECO:0000313" key="15">
    <source>
        <dbReference type="EMBL" id="OAX32577.1"/>
    </source>
</evidence>
<dbReference type="STRING" id="1314800.A0A1B7MIZ1"/>
<gene>
    <name evidence="15" type="ORF">K503DRAFT_749701</name>
</gene>
<keyword evidence="5 13" id="KW-0349">Heme</keyword>
<dbReference type="PRINTS" id="PR00463">
    <property type="entry name" value="EP450I"/>
</dbReference>
<dbReference type="GO" id="GO:0004497">
    <property type="term" value="F:monooxygenase activity"/>
    <property type="evidence" value="ECO:0007669"/>
    <property type="project" value="UniProtKB-KW"/>
</dbReference>
<evidence type="ECO:0000256" key="1">
    <source>
        <dbReference type="ARBA" id="ARBA00001971"/>
    </source>
</evidence>
<evidence type="ECO:0000256" key="13">
    <source>
        <dbReference type="PIRSR" id="PIRSR602401-1"/>
    </source>
</evidence>
<dbReference type="PANTHER" id="PTHR46300:SF2">
    <property type="entry name" value="CYTOCHROME P450 MONOOXYGENASE ALNH-RELATED"/>
    <property type="match status" value="1"/>
</dbReference>
<evidence type="ECO:0000256" key="9">
    <source>
        <dbReference type="ARBA" id="ARBA00023002"/>
    </source>
</evidence>